<evidence type="ECO:0000313" key="2">
    <source>
        <dbReference type="EMBL" id="TPX41108.1"/>
    </source>
</evidence>
<feature type="compositionally biased region" description="Low complexity" evidence="1">
    <location>
        <begin position="36"/>
        <end position="61"/>
    </location>
</feature>
<feature type="region of interest" description="Disordered" evidence="1">
    <location>
        <begin position="36"/>
        <end position="120"/>
    </location>
</feature>
<dbReference type="Proteomes" id="UP000320475">
    <property type="component" value="Unassembled WGS sequence"/>
</dbReference>
<gene>
    <name evidence="3" type="ORF">SeLEV6574_g02817</name>
    <name evidence="2" type="ORF">SeMB42_g05729</name>
</gene>
<dbReference type="EMBL" id="QEAM01000084">
    <property type="protein sequence ID" value="TPX47146.1"/>
    <property type="molecule type" value="Genomic_DNA"/>
</dbReference>
<dbReference type="VEuPathDB" id="FungiDB:SeMB42_g05729"/>
<organism evidence="2 4">
    <name type="scientific">Synchytrium endobioticum</name>
    <dbReference type="NCBI Taxonomy" id="286115"/>
    <lineage>
        <taxon>Eukaryota</taxon>
        <taxon>Fungi</taxon>
        <taxon>Fungi incertae sedis</taxon>
        <taxon>Chytridiomycota</taxon>
        <taxon>Chytridiomycota incertae sedis</taxon>
        <taxon>Chytridiomycetes</taxon>
        <taxon>Synchytriales</taxon>
        <taxon>Synchytriaceae</taxon>
        <taxon>Synchytrium</taxon>
    </lineage>
</organism>
<evidence type="ECO:0000256" key="1">
    <source>
        <dbReference type="SAM" id="MobiDB-lite"/>
    </source>
</evidence>
<sequence length="179" mass="18689">MDDDEEFDSSSMDFDEPAMANPASLLYGTHQYDYITSTSTNTSTNNTSTNTSTVPSSSSSTGGHRTSFGDIMRFGRRGANAAANSGNGGSAHDDDDVTMGSGSGSGVTPRGFKSGAPDEKVVDRDFFNKFDDDFDDEDMGWSGAVPNAAPAPTQQAPNTNAMPLAATNTHQVPAPPSTK</sequence>
<keyword evidence="4" id="KW-1185">Reference proteome</keyword>
<proteinExistence type="predicted"/>
<comment type="caution">
    <text evidence="2">The sequence shown here is derived from an EMBL/GenBank/DDBJ whole genome shotgun (WGS) entry which is preliminary data.</text>
</comment>
<protein>
    <submittedName>
        <fullName evidence="2">Uncharacterized protein</fullName>
    </submittedName>
</protein>
<dbReference type="Proteomes" id="UP000317494">
    <property type="component" value="Unassembled WGS sequence"/>
</dbReference>
<feature type="compositionally biased region" description="Low complexity" evidence="1">
    <location>
        <begin position="146"/>
        <end position="161"/>
    </location>
</feature>
<accession>A0A507CPS2</accession>
<evidence type="ECO:0000313" key="4">
    <source>
        <dbReference type="Proteomes" id="UP000317494"/>
    </source>
</evidence>
<evidence type="ECO:0000313" key="5">
    <source>
        <dbReference type="Proteomes" id="UP000320475"/>
    </source>
</evidence>
<dbReference type="AlphaFoldDB" id="A0A507CPS2"/>
<evidence type="ECO:0000313" key="3">
    <source>
        <dbReference type="EMBL" id="TPX47146.1"/>
    </source>
</evidence>
<dbReference type="EMBL" id="QEAN01000285">
    <property type="protein sequence ID" value="TPX41108.1"/>
    <property type="molecule type" value="Genomic_DNA"/>
</dbReference>
<feature type="region of interest" description="Disordered" evidence="1">
    <location>
        <begin position="137"/>
        <end position="179"/>
    </location>
</feature>
<reference evidence="4 5" key="1">
    <citation type="journal article" date="2019" name="Sci. Rep.">
        <title>Comparative genomics of chytrid fungi reveal insights into the obligate biotrophic and pathogenic lifestyle of Synchytrium endobioticum.</title>
        <authorList>
            <person name="van de Vossenberg B.T.L.H."/>
            <person name="Warris S."/>
            <person name="Nguyen H.D.T."/>
            <person name="van Gent-Pelzer M.P.E."/>
            <person name="Joly D.L."/>
            <person name="van de Geest H.C."/>
            <person name="Bonants P.J.M."/>
            <person name="Smith D.S."/>
            <person name="Levesque C.A."/>
            <person name="van der Lee T.A.J."/>
        </authorList>
    </citation>
    <scope>NUCLEOTIDE SEQUENCE [LARGE SCALE GENOMIC DNA]</scope>
    <source>
        <strain evidence="3 5">LEV6574</strain>
        <strain evidence="2 4">MB42</strain>
    </source>
</reference>
<name>A0A507CPS2_9FUNG</name>